<evidence type="ECO:0000259" key="5">
    <source>
        <dbReference type="Pfam" id="PF24245"/>
    </source>
</evidence>
<reference evidence="6 7" key="1">
    <citation type="journal article" date="2024" name="IMA Fungus">
        <title>IMA Genome - F19 : A genome assembly and annotation guide to empower mycologists, including annotated draft genome sequences of Ceratocystis pirilliformis, Diaporthe australafricana, Fusarium ophioides, Paecilomyces lecythidis, and Sporothrix stenoceras.</title>
        <authorList>
            <person name="Aylward J."/>
            <person name="Wilson A.M."/>
            <person name="Visagie C.M."/>
            <person name="Spraker J."/>
            <person name="Barnes I."/>
            <person name="Buitendag C."/>
            <person name="Ceriani C."/>
            <person name="Del Mar Angel L."/>
            <person name="du Plessis D."/>
            <person name="Fuchs T."/>
            <person name="Gasser K."/>
            <person name="Kramer D."/>
            <person name="Li W."/>
            <person name="Munsamy K."/>
            <person name="Piso A."/>
            <person name="Price J.L."/>
            <person name="Sonnekus B."/>
            <person name="Thomas C."/>
            <person name="van der Nest A."/>
            <person name="van Dijk A."/>
            <person name="van Heerden A."/>
            <person name="van Vuuren N."/>
            <person name="Yilmaz N."/>
            <person name="Duong T.A."/>
            <person name="van der Merwe N.A."/>
            <person name="Wingfield M.J."/>
            <person name="Wingfield B.D."/>
        </authorList>
    </citation>
    <scope>NUCLEOTIDE SEQUENCE [LARGE SCALE GENOMIC DNA]</scope>
    <source>
        <strain evidence="6 7">CMW 12675</strain>
    </source>
</reference>
<dbReference type="Pfam" id="PF24245">
    <property type="entry name" value="INO80F"/>
    <property type="match status" value="1"/>
</dbReference>
<gene>
    <name evidence="6" type="ORF">Cpir12675_000700</name>
</gene>
<comment type="caution">
    <text evidence="6">The sequence shown here is derived from an EMBL/GenBank/DDBJ whole genome shotgun (WGS) entry which is preliminary data.</text>
</comment>
<feature type="compositionally biased region" description="Basic and acidic residues" evidence="4">
    <location>
        <begin position="252"/>
        <end position="261"/>
    </location>
</feature>
<sequence>MAPRTKKASVGAALTESSASGNGVIPHPLPPSVEEAYRRKCRYLRHRTNEIEEVNDSGRLRLARLKRQVEKLRLERAFLLEQMAKRTSTNVEDSDGSPSPPPTPKEKPLRLKRGHRKPSIADDGPEAAVNGTAPASPTADNKANGTKPDAETDADLGSIPANAFEVYCSSMRQNLTADNIDKPDFNIEDELERGWKDLPHELREDYQEKYELLLNEAEKNQGQKKHKAAGSGTTVAARGKQGKPASINGKAIEGEKDKEGANADPEADEDAKNPDIKADADVDDIDADTESKSEAKVSEAEAEAEVDVADDEDEDVEMADGPDTRPASPKND</sequence>
<feature type="coiled-coil region" evidence="3">
    <location>
        <begin position="55"/>
        <end position="82"/>
    </location>
</feature>
<keyword evidence="2" id="KW-0539">Nucleus</keyword>
<evidence type="ECO:0000313" key="6">
    <source>
        <dbReference type="EMBL" id="KAL1900824.1"/>
    </source>
</evidence>
<dbReference type="InterPro" id="IPR056513">
    <property type="entry name" value="INO80F"/>
</dbReference>
<evidence type="ECO:0000256" key="3">
    <source>
        <dbReference type="SAM" id="Coils"/>
    </source>
</evidence>
<dbReference type="Proteomes" id="UP001583280">
    <property type="component" value="Unassembled WGS sequence"/>
</dbReference>
<keyword evidence="3" id="KW-0175">Coiled coil</keyword>
<feature type="region of interest" description="Disordered" evidence="4">
    <location>
        <begin position="214"/>
        <end position="332"/>
    </location>
</feature>
<feature type="compositionally biased region" description="Polar residues" evidence="4">
    <location>
        <begin position="133"/>
        <end position="144"/>
    </location>
</feature>
<evidence type="ECO:0000256" key="1">
    <source>
        <dbReference type="ARBA" id="ARBA00004123"/>
    </source>
</evidence>
<comment type="subcellular location">
    <subcellularLocation>
        <location evidence="1">Nucleus</location>
    </subcellularLocation>
</comment>
<dbReference type="Gene3D" id="1.10.30.10">
    <property type="entry name" value="High mobility group box domain"/>
    <property type="match status" value="1"/>
</dbReference>
<feature type="domain" description="INO80 complex subunit F" evidence="5">
    <location>
        <begin position="37"/>
        <end position="83"/>
    </location>
</feature>
<accession>A0ABR3ZL00</accession>
<feature type="compositionally biased region" description="Acidic residues" evidence="4">
    <location>
        <begin position="300"/>
        <end position="320"/>
    </location>
</feature>
<feature type="region of interest" description="Disordered" evidence="4">
    <location>
        <begin position="1"/>
        <end position="33"/>
    </location>
</feature>
<dbReference type="InterPro" id="IPR036910">
    <property type="entry name" value="HMG_box_dom_sf"/>
</dbReference>
<protein>
    <recommendedName>
        <fullName evidence="5">INO80 complex subunit F domain-containing protein</fullName>
    </recommendedName>
</protein>
<feature type="compositionally biased region" description="Basic and acidic residues" evidence="4">
    <location>
        <begin position="270"/>
        <end position="280"/>
    </location>
</feature>
<keyword evidence="7" id="KW-1185">Reference proteome</keyword>
<feature type="region of interest" description="Disordered" evidence="4">
    <location>
        <begin position="85"/>
        <end position="157"/>
    </location>
</feature>
<organism evidence="6 7">
    <name type="scientific">Ceratocystis pirilliformis</name>
    <dbReference type="NCBI Taxonomy" id="259994"/>
    <lineage>
        <taxon>Eukaryota</taxon>
        <taxon>Fungi</taxon>
        <taxon>Dikarya</taxon>
        <taxon>Ascomycota</taxon>
        <taxon>Pezizomycotina</taxon>
        <taxon>Sordariomycetes</taxon>
        <taxon>Hypocreomycetidae</taxon>
        <taxon>Microascales</taxon>
        <taxon>Ceratocystidaceae</taxon>
        <taxon>Ceratocystis</taxon>
    </lineage>
</organism>
<evidence type="ECO:0000256" key="2">
    <source>
        <dbReference type="ARBA" id="ARBA00023242"/>
    </source>
</evidence>
<evidence type="ECO:0000256" key="4">
    <source>
        <dbReference type="SAM" id="MobiDB-lite"/>
    </source>
</evidence>
<evidence type="ECO:0000313" key="7">
    <source>
        <dbReference type="Proteomes" id="UP001583280"/>
    </source>
</evidence>
<dbReference type="EMBL" id="JAWDJO010000009">
    <property type="protein sequence ID" value="KAL1900824.1"/>
    <property type="molecule type" value="Genomic_DNA"/>
</dbReference>
<name>A0ABR3ZL00_9PEZI</name>
<feature type="compositionally biased region" description="Basic and acidic residues" evidence="4">
    <location>
        <begin position="289"/>
        <end position="299"/>
    </location>
</feature>
<proteinExistence type="predicted"/>
<dbReference type="SUPFAM" id="SSF47095">
    <property type="entry name" value="HMG-box"/>
    <property type="match status" value="1"/>
</dbReference>